<evidence type="ECO:0000256" key="2">
    <source>
        <dbReference type="ARBA" id="ARBA00022840"/>
    </source>
</evidence>
<comment type="caution">
    <text evidence="5">The sequence shown here is derived from an EMBL/GenBank/DDBJ whole genome shotgun (WGS) entry which is preliminary data.</text>
</comment>
<dbReference type="NCBIfam" id="NF000355">
    <property type="entry name" value="ribo_prot_ABC_F"/>
    <property type="match status" value="1"/>
</dbReference>
<dbReference type="CDD" id="cd03221">
    <property type="entry name" value="ABCF_EF-3"/>
    <property type="match status" value="2"/>
</dbReference>
<dbReference type="PANTHER" id="PTHR42855:SF2">
    <property type="entry name" value="DRUG RESISTANCE ABC TRANSPORTER,ATP-BINDING PROTEIN"/>
    <property type="match status" value="1"/>
</dbReference>
<proteinExistence type="predicted"/>
<dbReference type="SUPFAM" id="SSF52540">
    <property type="entry name" value="P-loop containing nucleoside triphosphate hydrolases"/>
    <property type="match status" value="2"/>
</dbReference>
<dbReference type="InterPro" id="IPR017871">
    <property type="entry name" value="ABC_transporter-like_CS"/>
</dbReference>
<sequence length="483" mass="54498">MEQLSFELENITVTYLDREVLRIDRLAVHQFDRIGIVGRNGAGKSTLLKLLAGRIDPQTGRVNGYASHGYFEQLEAPEAVEADPALLGRLSVPADSGQLSGGEQTRLKLAGLFTNYYEALLIDEPTTHLDRDGIEFLVDQLRYYYGALVLISHDRAVLDELVTTIWEVQDGEVKVYSGNYSEYLAQKELERLQQIQAHEQYVKEKSRLERAAQEKMKKAEKIAQAGSLSKKEANAKANRMFETKSKGTSQKAVHRAAKAIEQRMDKLQEVEAVQEERPIVFRQTEAVKLHNKFPVMADRMTLRADGKLLLDDVSFQLPLGGKIAITGPNGAGKSTLLRHIAEQGDGIILSPKARIGYFRQMSYRFEKDETVLQFVSGRSDYDESFLRSALHAMRFSGNDIRKNVKSLSGGEAIRLRLCELFLGEYNILLLDEPTNFLDIHAIEALERFIAAYEGTIVIVSHDKTFIRNVADIAYVIEDRKMKL</sequence>
<dbReference type="InterPro" id="IPR051309">
    <property type="entry name" value="ABCF_ATPase"/>
</dbReference>
<dbReference type="InterPro" id="IPR032781">
    <property type="entry name" value="ABC_tran_Xtn"/>
</dbReference>
<keyword evidence="3" id="KW-0175">Coiled coil</keyword>
<evidence type="ECO:0000313" key="5">
    <source>
        <dbReference type="EMBL" id="MBD2868686.1"/>
    </source>
</evidence>
<evidence type="ECO:0000259" key="4">
    <source>
        <dbReference type="PROSITE" id="PS50893"/>
    </source>
</evidence>
<dbReference type="PANTHER" id="PTHR42855">
    <property type="entry name" value="ABC TRANSPORTER ATP-BINDING SUBUNIT"/>
    <property type="match status" value="1"/>
</dbReference>
<dbReference type="Pfam" id="PF00005">
    <property type="entry name" value="ABC_tran"/>
    <property type="match status" value="2"/>
</dbReference>
<feature type="coiled-coil region" evidence="3">
    <location>
        <begin position="198"/>
        <end position="225"/>
    </location>
</feature>
<dbReference type="EMBL" id="JACXIY010000011">
    <property type="protein sequence ID" value="MBD2868686.1"/>
    <property type="molecule type" value="Genomic_DNA"/>
</dbReference>
<dbReference type="Gene3D" id="3.40.50.300">
    <property type="entry name" value="P-loop containing nucleotide triphosphate hydrolases"/>
    <property type="match status" value="3"/>
</dbReference>
<name>A0A927CM37_9BACL</name>
<dbReference type="InterPro" id="IPR003593">
    <property type="entry name" value="AAA+_ATPase"/>
</dbReference>
<keyword evidence="2" id="KW-0067">ATP-binding</keyword>
<feature type="domain" description="ABC transporter" evidence="4">
    <location>
        <begin position="6"/>
        <end position="195"/>
    </location>
</feature>
<gene>
    <name evidence="5" type="primary">abc-f</name>
    <name evidence="5" type="ORF">IDH41_08850</name>
</gene>
<evidence type="ECO:0000313" key="6">
    <source>
        <dbReference type="Proteomes" id="UP000632125"/>
    </source>
</evidence>
<dbReference type="NCBIfam" id="NF000168">
    <property type="entry name" value="ABCF_Msr_all"/>
    <property type="match status" value="1"/>
</dbReference>
<evidence type="ECO:0000256" key="3">
    <source>
        <dbReference type="SAM" id="Coils"/>
    </source>
</evidence>
<dbReference type="PROSITE" id="PS50893">
    <property type="entry name" value="ABC_TRANSPORTER_2"/>
    <property type="match status" value="2"/>
</dbReference>
<organism evidence="5 6">
    <name type="scientific">Paenibacillus arenilitoris</name>
    <dbReference type="NCBI Taxonomy" id="2772299"/>
    <lineage>
        <taxon>Bacteria</taxon>
        <taxon>Bacillati</taxon>
        <taxon>Bacillota</taxon>
        <taxon>Bacilli</taxon>
        <taxon>Bacillales</taxon>
        <taxon>Paenibacillaceae</taxon>
        <taxon>Paenibacillus</taxon>
    </lineage>
</organism>
<dbReference type="Pfam" id="PF12848">
    <property type="entry name" value="ABC_tran_Xtn"/>
    <property type="match status" value="1"/>
</dbReference>
<dbReference type="InterPro" id="IPR003439">
    <property type="entry name" value="ABC_transporter-like_ATP-bd"/>
</dbReference>
<accession>A0A927CM37</accession>
<dbReference type="RefSeq" id="WP_190860189.1">
    <property type="nucleotide sequence ID" value="NZ_JACXIY010000011.1"/>
</dbReference>
<dbReference type="AlphaFoldDB" id="A0A927CM37"/>
<dbReference type="PROSITE" id="PS00211">
    <property type="entry name" value="ABC_TRANSPORTER_1"/>
    <property type="match status" value="1"/>
</dbReference>
<evidence type="ECO:0000256" key="1">
    <source>
        <dbReference type="ARBA" id="ARBA00022741"/>
    </source>
</evidence>
<protein>
    <submittedName>
        <fullName evidence="5">ABC-F type ribosomal protection protein</fullName>
    </submittedName>
</protein>
<dbReference type="GO" id="GO:0005524">
    <property type="term" value="F:ATP binding"/>
    <property type="evidence" value="ECO:0007669"/>
    <property type="project" value="UniProtKB-KW"/>
</dbReference>
<dbReference type="SMART" id="SM00382">
    <property type="entry name" value="AAA"/>
    <property type="match status" value="2"/>
</dbReference>
<reference evidence="5" key="1">
    <citation type="submission" date="2020-09" db="EMBL/GenBank/DDBJ databases">
        <title>A novel bacterium of genus Paenibacillus, isolated from South China Sea.</title>
        <authorList>
            <person name="Huang H."/>
            <person name="Mo K."/>
            <person name="Hu Y."/>
        </authorList>
    </citation>
    <scope>NUCLEOTIDE SEQUENCE</scope>
    <source>
        <strain evidence="5">IB182493</strain>
    </source>
</reference>
<dbReference type="Proteomes" id="UP000632125">
    <property type="component" value="Unassembled WGS sequence"/>
</dbReference>
<feature type="domain" description="ABC transporter" evidence="4">
    <location>
        <begin position="287"/>
        <end position="483"/>
    </location>
</feature>
<dbReference type="GO" id="GO:0016887">
    <property type="term" value="F:ATP hydrolysis activity"/>
    <property type="evidence" value="ECO:0007669"/>
    <property type="project" value="InterPro"/>
</dbReference>
<keyword evidence="1" id="KW-0547">Nucleotide-binding</keyword>
<dbReference type="InterPro" id="IPR027417">
    <property type="entry name" value="P-loop_NTPase"/>
</dbReference>
<keyword evidence="6" id="KW-1185">Reference proteome</keyword>